<dbReference type="RefSeq" id="WP_126674466.1">
    <property type="nucleotide sequence ID" value="NZ_RYZR01000007.1"/>
</dbReference>
<evidence type="ECO:0000259" key="1">
    <source>
        <dbReference type="Pfam" id="PF05299"/>
    </source>
</evidence>
<proteinExistence type="predicted"/>
<protein>
    <recommendedName>
        <fullName evidence="1">Peptidase M61 catalytic domain-containing protein</fullName>
    </recommendedName>
</protein>
<evidence type="ECO:0000313" key="3">
    <source>
        <dbReference type="Proteomes" id="UP000267077"/>
    </source>
</evidence>
<evidence type="ECO:0000313" key="2">
    <source>
        <dbReference type="EMBL" id="RUL62022.1"/>
    </source>
</evidence>
<sequence length="73" mass="8584">MPVRWVCDAGVVAVRSGIWTQQQFLDQWSEKAAHFDRRPGKTWRDLQDTATMAPILWASDSSAYESWRLRFLR</sequence>
<name>A0A3S0S1Q9_9GAMM</name>
<dbReference type="EMBL" id="RYZR01000007">
    <property type="protein sequence ID" value="RUL62022.1"/>
    <property type="molecule type" value="Genomic_DNA"/>
</dbReference>
<dbReference type="InterPro" id="IPR007963">
    <property type="entry name" value="Peptidase_M61_catalytic"/>
</dbReference>
<dbReference type="AlphaFoldDB" id="A0A3S0S1Q9"/>
<reference evidence="2 3" key="1">
    <citation type="submission" date="2018-12" db="EMBL/GenBank/DDBJ databases">
        <title>Dyella dinghuensis sp. nov. DHOA06 and Dyella choica sp. nov. 4M-K27, isolated from forest soil.</title>
        <authorList>
            <person name="Qiu L.-H."/>
            <person name="Gao Z.-H."/>
        </authorList>
    </citation>
    <scope>NUCLEOTIDE SEQUENCE [LARGE SCALE GENOMIC DNA]</scope>
    <source>
        <strain evidence="2 3">DHOA06</strain>
    </source>
</reference>
<comment type="caution">
    <text evidence="2">The sequence shown here is derived from an EMBL/GenBank/DDBJ whole genome shotgun (WGS) entry which is preliminary data.</text>
</comment>
<dbReference type="Gene3D" id="1.10.390.10">
    <property type="entry name" value="Neutral Protease Domain 2"/>
    <property type="match status" value="1"/>
</dbReference>
<organism evidence="2 3">
    <name type="scientific">Dyella dinghuensis</name>
    <dbReference type="NCBI Taxonomy" id="1920169"/>
    <lineage>
        <taxon>Bacteria</taxon>
        <taxon>Pseudomonadati</taxon>
        <taxon>Pseudomonadota</taxon>
        <taxon>Gammaproteobacteria</taxon>
        <taxon>Lysobacterales</taxon>
        <taxon>Rhodanobacteraceae</taxon>
        <taxon>Dyella</taxon>
    </lineage>
</organism>
<accession>A0A3S0S1Q9</accession>
<dbReference type="OrthoDB" id="9778516at2"/>
<feature type="domain" description="Peptidase M61 catalytic" evidence="1">
    <location>
        <begin position="11"/>
        <end position="59"/>
    </location>
</feature>
<dbReference type="Proteomes" id="UP000267077">
    <property type="component" value="Unassembled WGS sequence"/>
</dbReference>
<dbReference type="InterPro" id="IPR027268">
    <property type="entry name" value="Peptidase_M4/M1_CTD_sf"/>
</dbReference>
<keyword evidence="3" id="KW-1185">Reference proteome</keyword>
<gene>
    <name evidence="2" type="ORF">EKH79_13985</name>
</gene>
<dbReference type="Pfam" id="PF05299">
    <property type="entry name" value="Peptidase_M61"/>
    <property type="match status" value="1"/>
</dbReference>